<protein>
    <recommendedName>
        <fullName evidence="3">PEP-CTERM protein-sorting domain-containing protein</fullName>
    </recommendedName>
</protein>
<name>A0AAT9FJQ1_9BACT</name>
<evidence type="ECO:0008006" key="3">
    <source>
        <dbReference type="Google" id="ProtNLM"/>
    </source>
</evidence>
<dbReference type="AlphaFoldDB" id="A0AAT9FJQ1"/>
<dbReference type="InterPro" id="IPR013424">
    <property type="entry name" value="Ice-binding_C"/>
</dbReference>
<accession>A0AAT9FJQ1</accession>
<dbReference type="EMBL" id="AP026866">
    <property type="protein sequence ID" value="BDS06235.1"/>
    <property type="molecule type" value="Genomic_DNA"/>
</dbReference>
<keyword evidence="1" id="KW-0732">Signal</keyword>
<feature type="signal peptide" evidence="1">
    <location>
        <begin position="1"/>
        <end position="30"/>
    </location>
</feature>
<evidence type="ECO:0000256" key="1">
    <source>
        <dbReference type="SAM" id="SignalP"/>
    </source>
</evidence>
<feature type="chain" id="PRO_5043848931" description="PEP-CTERM protein-sorting domain-containing protein" evidence="1">
    <location>
        <begin position="31"/>
        <end position="266"/>
    </location>
</feature>
<organism evidence="2">
    <name type="scientific">Oceaniferula spumae</name>
    <dbReference type="NCBI Taxonomy" id="2979115"/>
    <lineage>
        <taxon>Bacteria</taxon>
        <taxon>Pseudomonadati</taxon>
        <taxon>Verrucomicrobiota</taxon>
        <taxon>Verrucomicrobiia</taxon>
        <taxon>Verrucomicrobiales</taxon>
        <taxon>Verrucomicrobiaceae</taxon>
        <taxon>Oceaniferula</taxon>
    </lineage>
</organism>
<evidence type="ECO:0000313" key="2">
    <source>
        <dbReference type="EMBL" id="BDS06235.1"/>
    </source>
</evidence>
<dbReference type="NCBIfam" id="TIGR02595">
    <property type="entry name" value="PEP_CTERM"/>
    <property type="match status" value="1"/>
</dbReference>
<dbReference type="KEGG" id="osu:NT6N_12750"/>
<proteinExistence type="predicted"/>
<sequence>MEKSKLSQPVFTVLLGMLALLQVQTLSAQAYLDFDFAHGTVVKDQYADNFGVTLSAVSLRPGGIDPNTDAIVFDSERRGTTADADLQRVSTGTVNPNGWDGGNLGSDYVAGGLLILPENDDFDSVNNVYSDPDDNASGGEFTFSIAAGFSYTTFSTVIADFENDGEAWWIQATGRNGKVVMLSYANVTTPGHALYDPTIESGDNYINRLKPIDVTDYDLDEIAELKFTLDNSSGAIDAIFFSVPEPSTSLLSVLGAALVLFQRRRS</sequence>
<gene>
    <name evidence="2" type="ORF">NT6N_12750</name>
</gene>
<reference evidence="2" key="1">
    <citation type="submission" date="2024-07" db="EMBL/GenBank/DDBJ databases">
        <title>Complete genome sequence of Verrucomicrobiaceae bacterium NT6N.</title>
        <authorList>
            <person name="Huang C."/>
            <person name="Takami H."/>
            <person name="Hamasaki K."/>
        </authorList>
    </citation>
    <scope>NUCLEOTIDE SEQUENCE</scope>
    <source>
        <strain evidence="2">NT6N</strain>
    </source>
</reference>